<sequence length="929" mass="106084">MTKIRQLLQYIPNSGYHFGFVQTNTLYYIMSNVTFGTSMSKIAGVKGLLQEFKKLSERNNTNSPQCEFLCNSAVIHTMEQAVQKIEELKRSFSENPFLKYTISGDHGRSRKDVRDTGAAFTLKTVLTEIQNIGTITRSLVNCRGIAELLDEVYKTTLEWFNNTLQFTAFHTRDDGDLDLILKMFYFYTYHKIPNQDLPKLFEKHVDDRSTNISALLVQTFDENQQIGSEYVRNISYAIASQNLNAGDPSKMVFPVLRTDMSILKAMCAENLFFHPGLIYHILNMSNIRAADSVSSIELLSDVCATASVHLFQQEGSGPPATLQTLTSKVRDLAALGLNEHTTKMYVQMIQMRSAFPDASKNGPERVHCELINLITMICYNAYIFFMCLSRYSPTFLFHNRKKLLLDQQKSALIGTQGELNDIWKNILLNTNKLFKVWFTEEEFNVQTKQLNYSERLYLYRDIVNKWGDMLFTFNPSKGTTELPQLTNAPDITAKYVVDSCKAVEQDEQRSYETLVPISTNPAFTESFVSIVMIPRFVDVMDMSYSRFRAHGHVKLLQLIYACQLLLPNQLRLYQNLVSLYNLIQLMSRVDTAVSQNVYALIQDAITALEGLCSTSVTTNMTLMVEIMIYSLVHKMRTTIDPTIRSVESNKRYMLSYMTHMRQCYVLSFSDAHFKPNDCSVTIRHNNRDIAVLSMKQFLQTCRALVVKNSMYEEKIESLKGLIERLRYRTESVAHETKSLKDYLTIHPSGREFSKFIAKITKTIKSLEQTLVNDILTCKRSTGLVILSMNRIVATVEALDTEKLERQGESACISEALGLIRSSGSFTKPPRGDNPPSHEDVRDTVSEIFETKRMNNIQTPTAFYMSARTDVVIEQFSYPNVLETTLHLLGNEDDIRDWYVASKEQTYVDITQPFVHANDAVADLASSMQT</sequence>
<accession>A0AAU7E130</accession>
<keyword evidence="1" id="KW-0920">Virion tegument</keyword>
<organism evidence="3">
    <name type="scientific">Hipposideros bat herpesvirus</name>
    <dbReference type="NCBI Taxonomy" id="3141919"/>
    <lineage>
        <taxon>Viruses</taxon>
        <taxon>Duplodnaviria</taxon>
        <taxon>Heunggongvirae</taxon>
        <taxon>Peploviricota</taxon>
        <taxon>Herviviricetes</taxon>
        <taxon>Herpesvirales</taxon>
    </lineage>
</organism>
<proteinExistence type="predicted"/>
<dbReference type="GO" id="GO:0044423">
    <property type="term" value="C:virion component"/>
    <property type="evidence" value="ECO:0007669"/>
    <property type="project" value="UniProtKB-KW"/>
</dbReference>
<protein>
    <submittedName>
        <fullName evidence="3">Tegument protein UL37</fullName>
    </submittedName>
</protein>
<reference evidence="3" key="1">
    <citation type="journal article" date="2024" name="Microbiome">
        <title>Substantial viral diversity in bats and rodents from East Africa: insights into evolution, recombination, and cocirculation.</title>
        <authorList>
            <person name="Wang D."/>
            <person name="Yang X."/>
            <person name="Ren Z."/>
            <person name="Hu B."/>
            <person name="Zhao H."/>
            <person name="Yang K."/>
            <person name="Shi P."/>
            <person name="Zhang Z."/>
            <person name="Feng Q."/>
            <person name="Nawenja C.V."/>
            <person name="Obanda V."/>
            <person name="Robert K."/>
            <person name="Nalikka B."/>
            <person name="Waruhiu C.N."/>
            <person name="Ochola G.O."/>
            <person name="Onyuok S.O."/>
            <person name="Ochieng H."/>
            <person name="Li B."/>
            <person name="Zhu Y."/>
            <person name="Si H."/>
            <person name="Yin J."/>
            <person name="Kristiansen K."/>
            <person name="Jin X."/>
            <person name="Xu X."/>
            <person name="Xiao M."/>
            <person name="Agwanda B."/>
            <person name="Ommeh S."/>
            <person name="Li J."/>
            <person name="Shi Z.L."/>
        </authorList>
    </citation>
    <scope>NUCLEOTIDE SEQUENCE</scope>
    <source>
        <strain evidence="3">2A/Kenya/BAT627/2015</strain>
    </source>
</reference>
<name>A0AAU7E130_9VIRU</name>
<dbReference type="InterPro" id="IPR007611">
    <property type="entry name" value="Herpes_U30"/>
</dbReference>
<dbReference type="GO" id="GO:0019068">
    <property type="term" value="P:virion assembly"/>
    <property type="evidence" value="ECO:0007669"/>
    <property type="project" value="InterPro"/>
</dbReference>
<evidence type="ECO:0000313" key="3">
    <source>
        <dbReference type="EMBL" id="XBH23715.1"/>
    </source>
</evidence>
<reference evidence="3" key="2">
    <citation type="submission" date="2024-02" db="EMBL/GenBank/DDBJ databases">
        <authorList>
            <person name="Hu B."/>
        </authorList>
    </citation>
    <scope>NUCLEOTIDE SEQUENCE</scope>
    <source>
        <strain evidence="3">2A/Kenya/BAT627/2015</strain>
    </source>
</reference>
<evidence type="ECO:0000256" key="1">
    <source>
        <dbReference type="ARBA" id="ARBA00022580"/>
    </source>
</evidence>
<evidence type="ECO:0000256" key="2">
    <source>
        <dbReference type="ARBA" id="ARBA00022844"/>
    </source>
</evidence>
<keyword evidence="2" id="KW-0946">Virion</keyword>
<dbReference type="EMBL" id="PP711849">
    <property type="protein sequence ID" value="XBH23715.1"/>
    <property type="molecule type" value="Genomic_DNA"/>
</dbReference>
<dbReference type="Pfam" id="PF04523">
    <property type="entry name" value="Herpes_U30"/>
    <property type="match status" value="1"/>
</dbReference>